<reference evidence="3" key="1">
    <citation type="journal article" date="2021" name="Cell">
        <title>Tracing the genetic footprints of vertebrate landing in non-teleost ray-finned fishes.</title>
        <authorList>
            <person name="Bi X."/>
            <person name="Wang K."/>
            <person name="Yang L."/>
            <person name="Pan H."/>
            <person name="Jiang H."/>
            <person name="Wei Q."/>
            <person name="Fang M."/>
            <person name="Yu H."/>
            <person name="Zhu C."/>
            <person name="Cai Y."/>
            <person name="He Y."/>
            <person name="Gan X."/>
            <person name="Zeng H."/>
            <person name="Yu D."/>
            <person name="Zhu Y."/>
            <person name="Jiang H."/>
            <person name="Qiu Q."/>
            <person name="Yang H."/>
            <person name="Zhang Y.E."/>
            <person name="Wang W."/>
            <person name="Zhu M."/>
            <person name="He S."/>
            <person name="Zhang G."/>
        </authorList>
    </citation>
    <scope>NUCLEOTIDE SEQUENCE</scope>
    <source>
        <strain evidence="3">Allg_001</strain>
    </source>
</reference>
<evidence type="ECO:0000256" key="1">
    <source>
        <dbReference type="ARBA" id="ARBA00022614"/>
    </source>
</evidence>
<feature type="non-terminal residue" evidence="3">
    <location>
        <position position="223"/>
    </location>
</feature>
<dbReference type="SUPFAM" id="SSF52047">
    <property type="entry name" value="RNI-like"/>
    <property type="match status" value="1"/>
</dbReference>
<keyword evidence="1" id="KW-0433">Leucine-rich repeat</keyword>
<evidence type="ECO:0000313" key="3">
    <source>
        <dbReference type="EMBL" id="MBN3325782.1"/>
    </source>
</evidence>
<dbReference type="AlphaFoldDB" id="A0A8J7P598"/>
<accession>A0A8J7P598</accession>
<name>A0A8J7P598_ATRSP</name>
<protein>
    <submittedName>
        <fullName evidence="3">NAL12 protein</fullName>
    </submittedName>
</protein>
<evidence type="ECO:0000313" key="4">
    <source>
        <dbReference type="Proteomes" id="UP000736164"/>
    </source>
</evidence>
<dbReference type="SMART" id="SM00368">
    <property type="entry name" value="LRR_RI"/>
    <property type="match status" value="5"/>
</dbReference>
<gene>
    <name evidence="3" type="primary">Nlrp12_0</name>
    <name evidence="3" type="ORF">GTO95_0010974</name>
</gene>
<dbReference type="InterPro" id="IPR032675">
    <property type="entry name" value="LRR_dom_sf"/>
</dbReference>
<comment type="caution">
    <text evidence="3">The sequence shown here is derived from an EMBL/GenBank/DDBJ whole genome shotgun (WGS) entry which is preliminary data.</text>
</comment>
<dbReference type="PANTHER" id="PTHR24106">
    <property type="entry name" value="NACHT, LRR AND CARD DOMAINS-CONTAINING"/>
    <property type="match status" value="1"/>
</dbReference>
<dbReference type="Proteomes" id="UP000736164">
    <property type="component" value="Unassembled WGS sequence"/>
</dbReference>
<organism evidence="3 4">
    <name type="scientific">Atractosteus spatula</name>
    <name type="common">Alligator gar</name>
    <name type="synonym">Lepisosteus spatula</name>
    <dbReference type="NCBI Taxonomy" id="7917"/>
    <lineage>
        <taxon>Eukaryota</taxon>
        <taxon>Metazoa</taxon>
        <taxon>Chordata</taxon>
        <taxon>Craniata</taxon>
        <taxon>Vertebrata</taxon>
        <taxon>Euteleostomi</taxon>
        <taxon>Actinopterygii</taxon>
        <taxon>Neopterygii</taxon>
        <taxon>Holostei</taxon>
        <taxon>Semionotiformes</taxon>
        <taxon>Lepisosteidae</taxon>
        <taxon>Atractosteus</taxon>
    </lineage>
</organism>
<evidence type="ECO:0000256" key="2">
    <source>
        <dbReference type="ARBA" id="ARBA00022737"/>
    </source>
</evidence>
<dbReference type="InterPro" id="IPR051261">
    <property type="entry name" value="NLR"/>
</dbReference>
<keyword evidence="4" id="KW-1185">Reference proteome</keyword>
<feature type="non-terminal residue" evidence="3">
    <location>
        <position position="1"/>
    </location>
</feature>
<dbReference type="Gene3D" id="3.80.10.10">
    <property type="entry name" value="Ribonuclease Inhibitor"/>
    <property type="match status" value="2"/>
</dbReference>
<dbReference type="Pfam" id="PF13516">
    <property type="entry name" value="LRR_6"/>
    <property type="match status" value="3"/>
</dbReference>
<dbReference type="InterPro" id="IPR001611">
    <property type="entry name" value="Leu-rich_rpt"/>
</dbReference>
<dbReference type="PROSITE" id="PS51450">
    <property type="entry name" value="LRR"/>
    <property type="match status" value="1"/>
</dbReference>
<sequence length="223" mass="24568">MWECELTERCCEDLASGLQSQHSSLRELDLNENNLGDSGVKLLSAALRNPNCKLTTLRMERCKLSERCCEDLASALQSQHSSLRELDLSHNNLGDSGVKLLSAALRNPNCKLTTLNELGLQYLSVCISLIFESLLNLGCSLYGVCMFSPCLCGASVSYNSLQTFWMLGCRLTERCCEDLASALQSQHSNLKELDLRDNSLGDSGVKLLSAALRNPNCKLTILR</sequence>
<keyword evidence="2" id="KW-0677">Repeat</keyword>
<proteinExistence type="predicted"/>
<dbReference type="EMBL" id="JAAWVO010077419">
    <property type="protein sequence ID" value="MBN3325782.1"/>
    <property type="molecule type" value="Genomic_DNA"/>
</dbReference>